<dbReference type="InterPro" id="IPR009061">
    <property type="entry name" value="DNA-bd_dom_put_sf"/>
</dbReference>
<protein>
    <submittedName>
        <fullName evidence="7">HTH-type transcriptional repressor YcgE</fullName>
    </submittedName>
</protein>
<evidence type="ECO:0000259" key="6">
    <source>
        <dbReference type="PROSITE" id="PS51332"/>
    </source>
</evidence>
<keyword evidence="3" id="KW-0238">DNA-binding</keyword>
<accession>A0A1J5RFQ9</accession>
<dbReference type="Pfam" id="PF02310">
    <property type="entry name" value="B12-binding"/>
    <property type="match status" value="1"/>
</dbReference>
<dbReference type="SMART" id="SM00422">
    <property type="entry name" value="HTH_MERR"/>
    <property type="match status" value="1"/>
</dbReference>
<dbReference type="AlphaFoldDB" id="A0A1J5RFQ9"/>
<evidence type="ECO:0000256" key="2">
    <source>
        <dbReference type="ARBA" id="ARBA00023015"/>
    </source>
</evidence>
<evidence type="ECO:0000259" key="5">
    <source>
        <dbReference type="PROSITE" id="PS50937"/>
    </source>
</evidence>
<comment type="caution">
    <text evidence="7">The sequence shown here is derived from an EMBL/GenBank/DDBJ whole genome shotgun (WGS) entry which is preliminary data.</text>
</comment>
<reference evidence="7" key="1">
    <citation type="submission" date="2016-10" db="EMBL/GenBank/DDBJ databases">
        <title>Sequence of Gallionella enrichment culture.</title>
        <authorList>
            <person name="Poehlein A."/>
            <person name="Muehling M."/>
            <person name="Daniel R."/>
        </authorList>
    </citation>
    <scope>NUCLEOTIDE SEQUENCE</scope>
</reference>
<dbReference type="Gene3D" id="1.10.1660.10">
    <property type="match status" value="1"/>
</dbReference>
<dbReference type="InterPro" id="IPR000551">
    <property type="entry name" value="MerR-type_HTH_dom"/>
</dbReference>
<dbReference type="InterPro" id="IPR003759">
    <property type="entry name" value="Cbl-bd_cap"/>
</dbReference>
<dbReference type="InterPro" id="IPR036724">
    <property type="entry name" value="Cobalamin-bd_sf"/>
</dbReference>
<feature type="domain" description="B12-binding" evidence="6">
    <location>
        <begin position="189"/>
        <end position="311"/>
    </location>
</feature>
<name>A0A1J5RFQ9_9ZZZZ</name>
<dbReference type="Gene3D" id="3.40.50.280">
    <property type="entry name" value="Cobalamin-binding domain"/>
    <property type="match status" value="1"/>
</dbReference>
<dbReference type="GO" id="GO:0046872">
    <property type="term" value="F:metal ion binding"/>
    <property type="evidence" value="ECO:0007669"/>
    <property type="project" value="InterPro"/>
</dbReference>
<dbReference type="CDD" id="cd01104">
    <property type="entry name" value="HTH_MlrA-CarA"/>
    <property type="match status" value="1"/>
</dbReference>
<dbReference type="InterPro" id="IPR036594">
    <property type="entry name" value="Meth_synthase_dom"/>
</dbReference>
<feature type="domain" description="HTH merR-type" evidence="5">
    <location>
        <begin position="11"/>
        <end position="68"/>
    </location>
</feature>
<keyword evidence="1" id="KW-0678">Repressor</keyword>
<dbReference type="Gene3D" id="1.10.1240.10">
    <property type="entry name" value="Methionine synthase domain"/>
    <property type="match status" value="1"/>
</dbReference>
<evidence type="ECO:0000313" key="7">
    <source>
        <dbReference type="EMBL" id="OIQ90932.1"/>
    </source>
</evidence>
<dbReference type="InterPro" id="IPR047057">
    <property type="entry name" value="MerR_fam"/>
</dbReference>
<proteinExistence type="predicted"/>
<dbReference type="InterPro" id="IPR006158">
    <property type="entry name" value="Cobalamin-bd"/>
</dbReference>
<dbReference type="EMBL" id="MLJW01000275">
    <property type="protein sequence ID" value="OIQ90932.1"/>
    <property type="molecule type" value="Genomic_DNA"/>
</dbReference>
<dbReference type="PROSITE" id="PS51332">
    <property type="entry name" value="B12_BINDING"/>
    <property type="match status" value="1"/>
</dbReference>
<evidence type="ECO:0000256" key="1">
    <source>
        <dbReference type="ARBA" id="ARBA00022491"/>
    </source>
</evidence>
<dbReference type="PANTHER" id="PTHR30204:SF69">
    <property type="entry name" value="MERR-FAMILY TRANSCRIPTIONAL REGULATOR"/>
    <property type="match status" value="1"/>
</dbReference>
<dbReference type="PANTHER" id="PTHR30204">
    <property type="entry name" value="REDOX-CYCLING DRUG-SENSING TRANSCRIPTIONAL ACTIVATOR SOXR"/>
    <property type="match status" value="1"/>
</dbReference>
<dbReference type="GO" id="GO:0003700">
    <property type="term" value="F:DNA-binding transcription factor activity"/>
    <property type="evidence" value="ECO:0007669"/>
    <property type="project" value="InterPro"/>
</dbReference>
<dbReference type="GO" id="GO:0003677">
    <property type="term" value="F:DNA binding"/>
    <property type="evidence" value="ECO:0007669"/>
    <property type="project" value="UniProtKB-KW"/>
</dbReference>
<dbReference type="PROSITE" id="PS50937">
    <property type="entry name" value="HTH_MERR_2"/>
    <property type="match status" value="1"/>
</dbReference>
<keyword evidence="2" id="KW-0805">Transcription regulation</keyword>
<dbReference type="Pfam" id="PF13411">
    <property type="entry name" value="MerR_1"/>
    <property type="match status" value="1"/>
</dbReference>
<keyword evidence="4" id="KW-0804">Transcription</keyword>
<gene>
    <name evidence="7" type="primary">ycgE_4</name>
    <name evidence="7" type="ORF">GALL_271370</name>
</gene>
<dbReference type="GO" id="GO:0031419">
    <property type="term" value="F:cobalamin binding"/>
    <property type="evidence" value="ECO:0007669"/>
    <property type="project" value="InterPro"/>
</dbReference>
<dbReference type="SUPFAM" id="SSF46955">
    <property type="entry name" value="Putative DNA-binding domain"/>
    <property type="match status" value="1"/>
</dbReference>
<dbReference type="SUPFAM" id="SSF52242">
    <property type="entry name" value="Cobalamin (vitamin B12)-binding domain"/>
    <property type="match status" value="1"/>
</dbReference>
<evidence type="ECO:0000256" key="3">
    <source>
        <dbReference type="ARBA" id="ARBA00023125"/>
    </source>
</evidence>
<evidence type="ECO:0000256" key="4">
    <source>
        <dbReference type="ARBA" id="ARBA00023163"/>
    </source>
</evidence>
<sequence length="311" mass="33039">MTEASSALAATLGIAAVERDTGIAKDTLRVWERRYGFPRPARDAAGDRAYPAEQVEHLRRIKRLLDAGHRPAKVVGMPASALDALLKDTFGASTGSAAEPALRAVAPYIELLTRHQADALHHALSLDVLRLGLADFVVDVVAPLNRAVGEAWMRGDLQVHEEHLYTEIIQRVLRAAIAAASRAELDPRHPRVLLATLPHEPHTLGLLMAEAMMVLEGCRCIQLGAQVPLSDIVAAASAHAADVVALSFSAVLTSAQVLEPLAALRAQLPASVALWAGGGSAALARAPAGVDVVADFATLARRAREWTRPGR</sequence>
<organism evidence="7">
    <name type="scientific">mine drainage metagenome</name>
    <dbReference type="NCBI Taxonomy" id="410659"/>
    <lineage>
        <taxon>unclassified sequences</taxon>
        <taxon>metagenomes</taxon>
        <taxon>ecological metagenomes</taxon>
    </lineage>
</organism>
<dbReference type="Pfam" id="PF02607">
    <property type="entry name" value="B12-binding_2"/>
    <property type="match status" value="1"/>
</dbReference>